<dbReference type="RefSeq" id="WP_126530498.1">
    <property type="nucleotide sequence ID" value="NZ_CP042353.1"/>
</dbReference>
<proteinExistence type="predicted"/>
<accession>A0ABS0MFK2</accession>
<dbReference type="Proteomes" id="UP000624159">
    <property type="component" value="Unassembled WGS sequence"/>
</dbReference>
<dbReference type="EMBL" id="JADULK010000007">
    <property type="protein sequence ID" value="MBH1931097.1"/>
    <property type="molecule type" value="Genomic_DNA"/>
</dbReference>
<reference evidence="1 2" key="1">
    <citation type="submission" date="2020-11" db="EMBL/GenBank/DDBJ databases">
        <title>Enhanced detection system for hospital associated transmission using whole genome sequencing surveillance.</title>
        <authorList>
            <person name="Harrison L.H."/>
            <person name="Van Tyne D."/>
            <person name="Marsh J.W."/>
            <person name="Griffith M.P."/>
            <person name="Snyder D.J."/>
            <person name="Cooper V.S."/>
            <person name="Mustapha M."/>
        </authorList>
    </citation>
    <scope>NUCLEOTIDE SEQUENCE [LARGE SCALE GENOMIC DNA]</scope>
    <source>
        <strain evidence="1 2">SER00230</strain>
    </source>
</reference>
<evidence type="ECO:0000313" key="1">
    <source>
        <dbReference type="EMBL" id="MBH1931097.1"/>
    </source>
</evidence>
<protein>
    <submittedName>
        <fullName evidence="1">Uncharacterized protein</fullName>
    </submittedName>
</protein>
<name>A0ABS0MFK2_SERRU</name>
<evidence type="ECO:0000313" key="2">
    <source>
        <dbReference type="Proteomes" id="UP000624159"/>
    </source>
</evidence>
<gene>
    <name evidence="1" type="ORF">I5U13_15705</name>
</gene>
<organism evidence="1 2">
    <name type="scientific">Serratia rubidaea</name>
    <name type="common">Serratia marinorubra</name>
    <dbReference type="NCBI Taxonomy" id="61652"/>
    <lineage>
        <taxon>Bacteria</taxon>
        <taxon>Pseudomonadati</taxon>
        <taxon>Pseudomonadota</taxon>
        <taxon>Gammaproteobacteria</taxon>
        <taxon>Enterobacterales</taxon>
        <taxon>Yersiniaceae</taxon>
        <taxon>Serratia</taxon>
    </lineage>
</organism>
<comment type="caution">
    <text evidence="1">The sequence shown here is derived from an EMBL/GenBank/DDBJ whole genome shotgun (WGS) entry which is preliminary data.</text>
</comment>
<keyword evidence="2" id="KW-1185">Reference proteome</keyword>
<sequence>MEKNVAKNVTILGLIPLGCGRRVGYWQASQPCAFSGRFANGEAALRRLQGWRGKGASLTMDMLFSAHSVNTREFMLNTASGIQPGGGVWRLIILALSVLAPATTTCETIKTSYKSYD</sequence>